<dbReference type="AlphaFoldDB" id="A0A8J6TPR5"/>
<dbReference type="Gene3D" id="3.10.180.10">
    <property type="entry name" value="2,3-Dihydroxybiphenyl 1,2-Dioxygenase, domain 1"/>
    <property type="match status" value="1"/>
</dbReference>
<comment type="caution">
    <text evidence="2">The sequence shown here is derived from an EMBL/GenBank/DDBJ whole genome shotgun (WGS) entry which is preliminary data.</text>
</comment>
<proteinExistence type="predicted"/>
<dbReference type="Proteomes" id="UP000632659">
    <property type="component" value="Unassembled WGS sequence"/>
</dbReference>
<dbReference type="InterPro" id="IPR029068">
    <property type="entry name" value="Glyas_Bleomycin-R_OHBP_Dase"/>
</dbReference>
<dbReference type="SUPFAM" id="SSF54593">
    <property type="entry name" value="Glyoxalase/Bleomycin resistance protein/Dihydroxybiphenyl dioxygenase"/>
    <property type="match status" value="1"/>
</dbReference>
<sequence>MQFQNPLLAVSDLERSKQFYREVLGLHVTLDFGANVTLTGGICLQTKESWSGFLEGAKLTFGGRVSELYFEEDDFDGFLRKLEALPQIELVHPAKEHPWGQRAVRFYDPDHHIIEVGEAMKSVCLRFLAEGMTVKEAAKRMDVPVEYVNDCIRS</sequence>
<evidence type="ECO:0000259" key="1">
    <source>
        <dbReference type="PROSITE" id="PS51819"/>
    </source>
</evidence>
<dbReference type="Pfam" id="PF12681">
    <property type="entry name" value="Glyoxalase_2"/>
    <property type="match status" value="1"/>
</dbReference>
<feature type="domain" description="VOC" evidence="1">
    <location>
        <begin position="2"/>
        <end position="119"/>
    </location>
</feature>
<dbReference type="EMBL" id="JACRTL010000002">
    <property type="protein sequence ID" value="MBC8610464.1"/>
    <property type="molecule type" value="Genomic_DNA"/>
</dbReference>
<accession>A0A8J6TPR5</accession>
<gene>
    <name evidence="2" type="ORF">H8702_04925</name>
</gene>
<protein>
    <submittedName>
        <fullName evidence="2">VOC family protein</fullName>
    </submittedName>
</protein>
<reference evidence="2" key="1">
    <citation type="submission" date="2020-08" db="EMBL/GenBank/DDBJ databases">
        <title>Genome public.</title>
        <authorList>
            <person name="Liu C."/>
            <person name="Sun Q."/>
        </authorList>
    </citation>
    <scope>NUCLEOTIDE SEQUENCE</scope>
    <source>
        <strain evidence="2">NSJ-15</strain>
    </source>
</reference>
<evidence type="ECO:0000313" key="2">
    <source>
        <dbReference type="EMBL" id="MBC8610464.1"/>
    </source>
</evidence>
<dbReference type="RefSeq" id="WP_187536330.1">
    <property type="nucleotide sequence ID" value="NZ_JACRTL010000002.1"/>
</dbReference>
<organism evidence="2 3">
    <name type="scientific">Massiliimalia timonensis</name>
    <dbReference type="NCBI Taxonomy" id="1987501"/>
    <lineage>
        <taxon>Bacteria</taxon>
        <taxon>Bacillati</taxon>
        <taxon>Bacillota</taxon>
        <taxon>Clostridia</taxon>
        <taxon>Eubacteriales</taxon>
        <taxon>Oscillospiraceae</taxon>
        <taxon>Massiliimalia</taxon>
    </lineage>
</organism>
<dbReference type="InterPro" id="IPR037523">
    <property type="entry name" value="VOC_core"/>
</dbReference>
<keyword evidence="3" id="KW-1185">Reference proteome</keyword>
<dbReference type="InterPro" id="IPR025870">
    <property type="entry name" value="Glyoxalase-like_dom"/>
</dbReference>
<dbReference type="PROSITE" id="PS51819">
    <property type="entry name" value="VOC"/>
    <property type="match status" value="1"/>
</dbReference>
<evidence type="ECO:0000313" key="3">
    <source>
        <dbReference type="Proteomes" id="UP000632659"/>
    </source>
</evidence>
<name>A0A8J6TPR5_9FIRM</name>